<dbReference type="EMBL" id="LSRQ01001455">
    <property type="protein sequence ID" value="OAY77775.1"/>
    <property type="molecule type" value="Genomic_DNA"/>
</dbReference>
<dbReference type="PANTHER" id="PTHR47926:SF537">
    <property type="entry name" value="PENTACOTRIPEPTIDE-REPEAT REGION OF PRORP DOMAIN-CONTAINING PROTEIN"/>
    <property type="match status" value="1"/>
</dbReference>
<dbReference type="InterPro" id="IPR046960">
    <property type="entry name" value="PPR_At4g14850-like_plant"/>
</dbReference>
<feature type="repeat" description="PPR" evidence="3">
    <location>
        <begin position="531"/>
        <end position="565"/>
    </location>
</feature>
<sequence length="619" mass="69492">MEHRLHPLLQSPLRPNHLKQIHALVLKSYLDPTPLFTTLLSNPSSAHYTRQLFDAIPQPDPTLCGSIILAYSKLSLHKEVLGTFFSARNKNTHIPFVSIPPVLKSCAVLAAIYEGRQVHSQVLVRGFCSNVFVQTALIDFYAKNGDMDSARRVFDELPIKDPVPINCLITGYSKSGDFLAARKLFDEMPRRTSSSWNSIIACYAHRCDFHEALRLFERMQTANAKPNVITVVTVLSICAKMGDLETGLRIKKLIGDNDFRMDMIVRTALLEMYVKCGAVDEARSEFDQMEYRDVVAWSAMIAGYAQNGRSKEALELFERMQAENCKPNEVTLVSVLSACAQLGSVEVGESVGSYIENHGLAFGVYVGSALVDMYAKCGNIGRARKVFDEMHQRDVVTWNSMIGGLAFSGFAKDAFDLYKQMERESFKPNDITFVGLLTACTHAGLVEQGISLFKCMKKEHHIDPKVEHCACMVDLLCRAGRLKDAYEFIREMEIEPNIVIWGTLLGASRVHSNVELAELALKKLLVLEPENSSNYVLLANIYANNGRWNEAREARDLMKSRSVQKLAAYSWIELDGVVHKFLVEDASHPKADEIYDALDRLGLQLKWANYAPHLDLELL</sequence>
<dbReference type="Pfam" id="PF20430">
    <property type="entry name" value="Eplus_motif"/>
    <property type="match status" value="1"/>
</dbReference>
<dbReference type="GO" id="GO:0009451">
    <property type="term" value="P:RNA modification"/>
    <property type="evidence" value="ECO:0007669"/>
    <property type="project" value="InterPro"/>
</dbReference>
<dbReference type="Pfam" id="PF01535">
    <property type="entry name" value="PPR"/>
    <property type="match status" value="2"/>
</dbReference>
<dbReference type="FunFam" id="1.25.40.10:FF:000366">
    <property type="entry name" value="Pentatricopeptide (PPR) repeat-containing protein"/>
    <property type="match status" value="1"/>
</dbReference>
<name>A0A199VM19_ANACO</name>
<keyword evidence="1" id="KW-0677">Repeat</keyword>
<protein>
    <submittedName>
        <fullName evidence="4">Putative pentatricopeptide repeat-containing protein</fullName>
    </submittedName>
</protein>
<dbReference type="InterPro" id="IPR011990">
    <property type="entry name" value="TPR-like_helical_dom_sf"/>
</dbReference>
<proteinExistence type="predicted"/>
<gene>
    <name evidence="4" type="ORF">ACMD2_07261</name>
</gene>
<feature type="repeat" description="PPR" evidence="3">
    <location>
        <begin position="293"/>
        <end position="327"/>
    </location>
</feature>
<dbReference type="Proteomes" id="UP000092600">
    <property type="component" value="Unassembled WGS sequence"/>
</dbReference>
<evidence type="ECO:0000313" key="4">
    <source>
        <dbReference type="EMBL" id="OAY77775.1"/>
    </source>
</evidence>
<feature type="repeat" description="PPR" evidence="3">
    <location>
        <begin position="161"/>
        <end position="191"/>
    </location>
</feature>
<dbReference type="PROSITE" id="PS51375">
    <property type="entry name" value="PPR"/>
    <property type="match status" value="5"/>
</dbReference>
<dbReference type="GO" id="GO:0003723">
    <property type="term" value="F:RNA binding"/>
    <property type="evidence" value="ECO:0007669"/>
    <property type="project" value="InterPro"/>
</dbReference>
<feature type="repeat" description="PPR" evidence="3">
    <location>
        <begin position="192"/>
        <end position="226"/>
    </location>
</feature>
<dbReference type="Gene3D" id="1.25.40.10">
    <property type="entry name" value="Tetratricopeptide repeat domain"/>
    <property type="match status" value="4"/>
</dbReference>
<comment type="caution">
    <text evidence="4">The sequence shown here is derived from an EMBL/GenBank/DDBJ whole genome shotgun (WGS) entry which is preliminary data.</text>
</comment>
<dbReference type="AlphaFoldDB" id="A0A199VM19"/>
<dbReference type="FunFam" id="1.25.40.10:FF:000348">
    <property type="entry name" value="Pentatricopeptide repeat-containing protein chloroplastic"/>
    <property type="match status" value="1"/>
</dbReference>
<organism evidence="4 5">
    <name type="scientific">Ananas comosus</name>
    <name type="common">Pineapple</name>
    <name type="synonym">Ananas ananas</name>
    <dbReference type="NCBI Taxonomy" id="4615"/>
    <lineage>
        <taxon>Eukaryota</taxon>
        <taxon>Viridiplantae</taxon>
        <taxon>Streptophyta</taxon>
        <taxon>Embryophyta</taxon>
        <taxon>Tracheophyta</taxon>
        <taxon>Spermatophyta</taxon>
        <taxon>Magnoliopsida</taxon>
        <taxon>Liliopsida</taxon>
        <taxon>Poales</taxon>
        <taxon>Bromeliaceae</taxon>
        <taxon>Bromelioideae</taxon>
        <taxon>Ananas</taxon>
    </lineage>
</organism>
<dbReference type="PANTHER" id="PTHR47926">
    <property type="entry name" value="PENTATRICOPEPTIDE REPEAT-CONTAINING PROTEIN"/>
    <property type="match status" value="1"/>
</dbReference>
<evidence type="ECO:0000256" key="3">
    <source>
        <dbReference type="PROSITE-ProRule" id="PRU00708"/>
    </source>
</evidence>
<evidence type="ECO:0000256" key="2">
    <source>
        <dbReference type="ARBA" id="ARBA00022946"/>
    </source>
</evidence>
<dbReference type="InterPro" id="IPR046848">
    <property type="entry name" value="E_motif"/>
</dbReference>
<dbReference type="Pfam" id="PF13041">
    <property type="entry name" value="PPR_2"/>
    <property type="match status" value="3"/>
</dbReference>
<dbReference type="NCBIfam" id="TIGR00756">
    <property type="entry name" value="PPR"/>
    <property type="match status" value="7"/>
</dbReference>
<dbReference type="InterPro" id="IPR046849">
    <property type="entry name" value="E2_motif"/>
</dbReference>
<evidence type="ECO:0000313" key="5">
    <source>
        <dbReference type="Proteomes" id="UP000092600"/>
    </source>
</evidence>
<accession>A0A199VM19</accession>
<dbReference type="FunFam" id="1.25.40.10:FF:000031">
    <property type="entry name" value="Pentatricopeptide repeat-containing protein mitochondrial"/>
    <property type="match status" value="1"/>
</dbReference>
<dbReference type="Pfam" id="PF12854">
    <property type="entry name" value="PPR_1"/>
    <property type="match status" value="1"/>
</dbReference>
<reference evidence="4 5" key="1">
    <citation type="journal article" date="2016" name="DNA Res.">
        <title>The draft genome of MD-2 pineapple using hybrid error correction of long reads.</title>
        <authorList>
            <person name="Redwan R.M."/>
            <person name="Saidin A."/>
            <person name="Kumar S.V."/>
        </authorList>
    </citation>
    <scope>NUCLEOTIDE SEQUENCE [LARGE SCALE GENOMIC DNA]</scope>
    <source>
        <strain evidence="5">cv. MD2</strain>
        <tissue evidence="4">Leaf</tissue>
    </source>
</reference>
<dbReference type="SUPFAM" id="SSF48452">
    <property type="entry name" value="TPR-like"/>
    <property type="match status" value="1"/>
</dbReference>
<dbReference type="Pfam" id="PF20431">
    <property type="entry name" value="E_motif"/>
    <property type="match status" value="1"/>
</dbReference>
<dbReference type="InterPro" id="IPR002885">
    <property type="entry name" value="PPR_rpt"/>
</dbReference>
<evidence type="ECO:0000256" key="1">
    <source>
        <dbReference type="ARBA" id="ARBA00022737"/>
    </source>
</evidence>
<dbReference type="FunFam" id="1.25.40.10:FF:000417">
    <property type="entry name" value="Pentatricopeptide repeat-containing protein At4g38010"/>
    <property type="match status" value="1"/>
</dbReference>
<keyword evidence="2" id="KW-0809">Transit peptide</keyword>
<feature type="repeat" description="PPR" evidence="3">
    <location>
        <begin position="394"/>
        <end position="428"/>
    </location>
</feature>